<feature type="compositionally biased region" description="Basic and acidic residues" evidence="5">
    <location>
        <begin position="45"/>
        <end position="58"/>
    </location>
</feature>
<accession>A0A9Q1BN61</accession>
<feature type="compositionally biased region" description="Acidic residues" evidence="5">
    <location>
        <begin position="25"/>
        <end position="44"/>
    </location>
</feature>
<feature type="compositionally biased region" description="Acidic residues" evidence="5">
    <location>
        <begin position="1"/>
        <end position="11"/>
    </location>
</feature>
<evidence type="ECO:0000313" key="6">
    <source>
        <dbReference type="EMBL" id="KAJ8029540.1"/>
    </source>
</evidence>
<proteinExistence type="inferred from homology"/>
<dbReference type="HAMAP" id="MF_03009">
    <property type="entry name" value="eIF3j"/>
    <property type="match status" value="1"/>
</dbReference>
<feature type="region of interest" description="Disordered" evidence="5">
    <location>
        <begin position="76"/>
        <end position="115"/>
    </location>
</feature>
<keyword evidence="1 4" id="KW-0963">Cytoplasm</keyword>
<dbReference type="GO" id="GO:0033290">
    <property type="term" value="C:eukaryotic 48S preinitiation complex"/>
    <property type="evidence" value="ECO:0007669"/>
    <property type="project" value="UniProtKB-UniRule"/>
</dbReference>
<comment type="similarity">
    <text evidence="4">Belongs to the eIF-3 subunit J family.</text>
</comment>
<comment type="subcellular location">
    <subcellularLocation>
        <location evidence="4">Cytoplasm</location>
    </subcellularLocation>
</comment>
<comment type="subunit">
    <text evidence="4">Component of the eukaryotic translation initiation factor 3 (eIF-3) complex.</text>
</comment>
<comment type="caution">
    <text evidence="6">The sequence shown here is derived from an EMBL/GenBank/DDBJ whole genome shotgun (WGS) entry which is preliminary data.</text>
</comment>
<dbReference type="AlphaFoldDB" id="A0A9Q1BN61"/>
<comment type="function">
    <text evidence="4">Component of the eukaryotic translation initiation factor 3 (eIF-3) complex, which is involved in protein synthesis of a specialized repertoire of mRNAs and, together with other initiation factors, stimulates binding of mRNA and methionyl-tRNAi to the 40S ribosome. The eIF-3 complex specifically targets and initiates translation of a subset of mRNAs involved in cell proliferation.</text>
</comment>
<dbReference type="PANTHER" id="PTHR21681:SF0">
    <property type="entry name" value="EUKARYOTIC TRANSLATION INITIATION FACTOR 3 SUBUNIT J"/>
    <property type="match status" value="1"/>
</dbReference>
<dbReference type="GO" id="GO:0003743">
    <property type="term" value="F:translation initiation factor activity"/>
    <property type="evidence" value="ECO:0007669"/>
    <property type="project" value="UniProtKB-UniRule"/>
</dbReference>
<dbReference type="PANTHER" id="PTHR21681">
    <property type="entry name" value="EUKARYOTIC TRANSLATION INITIATION FACTOR 3 SUBUNIT J"/>
    <property type="match status" value="1"/>
</dbReference>
<protein>
    <recommendedName>
        <fullName evidence="4">Eukaryotic translation initiation factor 3 subunit J</fullName>
        <shortName evidence="4">eIF3j</shortName>
    </recommendedName>
</protein>
<dbReference type="InterPro" id="IPR023194">
    <property type="entry name" value="eIF3-like_dom_sf"/>
</dbReference>
<organism evidence="6 7">
    <name type="scientific">Holothuria leucospilota</name>
    <name type="common">Black long sea cucumber</name>
    <name type="synonym">Mertensiothuria leucospilota</name>
    <dbReference type="NCBI Taxonomy" id="206669"/>
    <lineage>
        <taxon>Eukaryota</taxon>
        <taxon>Metazoa</taxon>
        <taxon>Echinodermata</taxon>
        <taxon>Eleutherozoa</taxon>
        <taxon>Echinozoa</taxon>
        <taxon>Holothuroidea</taxon>
        <taxon>Aspidochirotacea</taxon>
        <taxon>Aspidochirotida</taxon>
        <taxon>Holothuriidae</taxon>
        <taxon>Holothuria</taxon>
    </lineage>
</organism>
<sequence>MADWDDEDFDPDAGFTKPAVSDRWEGEDEEEVKDAWDDEDEDEKKEDGESESKPEEVKAFQVKKKKIKIEEALKKKEEKRKEKLKQLREQDDEPQKELTPEEQLAEKLRQEQMQKDADLELTKEMFAETTLAEDSLDALNPTTKEQFDRFAALLKTKLGTLESSPFYVDFLEDLVKDCCINLDTDYVKRIGNSVSAIASEKAKAQKAAVKGKKKSKKGVLAGSNKAGKRDELDTYDDMEDFI</sequence>
<keyword evidence="2 4" id="KW-0396">Initiation factor</keyword>
<dbReference type="GO" id="GO:0001732">
    <property type="term" value="P:formation of cytoplasmic translation initiation complex"/>
    <property type="evidence" value="ECO:0007669"/>
    <property type="project" value="UniProtKB-UniRule"/>
</dbReference>
<dbReference type="InterPro" id="IPR013906">
    <property type="entry name" value="eIF3j"/>
</dbReference>
<feature type="region of interest" description="Disordered" evidence="5">
    <location>
        <begin position="212"/>
        <end position="242"/>
    </location>
</feature>
<evidence type="ECO:0000313" key="7">
    <source>
        <dbReference type="Proteomes" id="UP001152320"/>
    </source>
</evidence>
<keyword evidence="3 4" id="KW-0648">Protein biosynthesis</keyword>
<dbReference type="EMBL" id="JAIZAY010000014">
    <property type="protein sequence ID" value="KAJ8029540.1"/>
    <property type="molecule type" value="Genomic_DNA"/>
</dbReference>
<keyword evidence="7" id="KW-1185">Reference proteome</keyword>
<dbReference type="Proteomes" id="UP001152320">
    <property type="component" value="Chromosome 14"/>
</dbReference>
<evidence type="ECO:0000256" key="2">
    <source>
        <dbReference type="ARBA" id="ARBA00022540"/>
    </source>
</evidence>
<dbReference type="GO" id="GO:0016282">
    <property type="term" value="C:eukaryotic 43S preinitiation complex"/>
    <property type="evidence" value="ECO:0007669"/>
    <property type="project" value="UniProtKB-UniRule"/>
</dbReference>
<name>A0A9Q1BN61_HOLLE</name>
<evidence type="ECO:0000256" key="4">
    <source>
        <dbReference type="HAMAP-Rule" id="MF_03009"/>
    </source>
</evidence>
<reference evidence="6" key="1">
    <citation type="submission" date="2021-10" db="EMBL/GenBank/DDBJ databases">
        <title>Tropical sea cucumber genome reveals ecological adaptation and Cuvierian tubules defense mechanism.</title>
        <authorList>
            <person name="Chen T."/>
        </authorList>
    </citation>
    <scope>NUCLEOTIDE SEQUENCE</scope>
    <source>
        <strain evidence="6">Nanhai2018</strain>
        <tissue evidence="6">Muscle</tissue>
    </source>
</reference>
<dbReference type="Gene3D" id="1.10.246.60">
    <property type="entry name" value="Eukaryotic translation initiation factor 3 like domains"/>
    <property type="match status" value="1"/>
</dbReference>
<gene>
    <name evidence="6" type="ORF">HOLleu_28960</name>
</gene>
<evidence type="ECO:0000256" key="5">
    <source>
        <dbReference type="SAM" id="MobiDB-lite"/>
    </source>
</evidence>
<dbReference type="GO" id="GO:0005852">
    <property type="term" value="C:eukaryotic translation initiation factor 3 complex"/>
    <property type="evidence" value="ECO:0007669"/>
    <property type="project" value="UniProtKB-UniRule"/>
</dbReference>
<evidence type="ECO:0000256" key="3">
    <source>
        <dbReference type="ARBA" id="ARBA00022917"/>
    </source>
</evidence>
<dbReference type="OrthoDB" id="20381at2759"/>
<feature type="compositionally biased region" description="Acidic residues" evidence="5">
    <location>
        <begin position="233"/>
        <end position="242"/>
    </location>
</feature>
<dbReference type="Pfam" id="PF08597">
    <property type="entry name" value="eIF3_subunit"/>
    <property type="match status" value="1"/>
</dbReference>
<evidence type="ECO:0000256" key="1">
    <source>
        <dbReference type="ARBA" id="ARBA00022490"/>
    </source>
</evidence>
<feature type="region of interest" description="Disordered" evidence="5">
    <location>
        <begin position="1"/>
        <end position="60"/>
    </location>
</feature>